<evidence type="ECO:0000259" key="1">
    <source>
        <dbReference type="Pfam" id="PF13354"/>
    </source>
</evidence>
<gene>
    <name evidence="2" type="ORF">A3A33_00525</name>
</gene>
<sequence>MKTKNTLLWLFILFITGFASGFAIKAVLSGRGTEISCDTSAFSHINRNIVCGRVLVVQKHGYKVLKSKIEKYVRSKMTEKKLSNASVYFHDLQAGPTMGINEHEPFIPASLLKVPLMMTYLNLAEGKPEFLQKMLGYRVEGVENKAPPYYLPSEKIQENEPYTIEELLRRMIVFSDNNAYLALFNYLQKLSPNADLLGETLNEIGISSPKSSEDAVITVKNYASLFQMLFNSSFFQSPDVSEKALSWLAASNFRNGLTKKLPPDIEVAHKFGERFGYNGDEKQLHDCGIVYYPGNPYLLCVMTRGNNFDELSEAIGDISRMTYEEFDSRRIK</sequence>
<evidence type="ECO:0000313" key="3">
    <source>
        <dbReference type="Proteomes" id="UP000179047"/>
    </source>
</evidence>
<reference evidence="2 3" key="1">
    <citation type="journal article" date="2016" name="Nat. Commun.">
        <title>Thousands of microbial genomes shed light on interconnected biogeochemical processes in an aquifer system.</title>
        <authorList>
            <person name="Anantharaman K."/>
            <person name="Brown C.T."/>
            <person name="Hug L.A."/>
            <person name="Sharon I."/>
            <person name="Castelle C.J."/>
            <person name="Probst A.J."/>
            <person name="Thomas B.C."/>
            <person name="Singh A."/>
            <person name="Wilkins M.J."/>
            <person name="Karaoz U."/>
            <person name="Brodie E.L."/>
            <person name="Williams K.H."/>
            <person name="Hubbard S.S."/>
            <person name="Banfield J.F."/>
        </authorList>
    </citation>
    <scope>NUCLEOTIDE SEQUENCE [LARGE SCALE GENOMIC DNA]</scope>
</reference>
<dbReference type="InterPro" id="IPR000871">
    <property type="entry name" value="Beta-lactam_class-A"/>
</dbReference>
<dbReference type="PANTHER" id="PTHR35333:SF3">
    <property type="entry name" value="BETA-LACTAMASE-TYPE TRANSPEPTIDASE FOLD CONTAINING PROTEIN"/>
    <property type="match status" value="1"/>
</dbReference>
<dbReference type="GO" id="GO:0030655">
    <property type="term" value="P:beta-lactam antibiotic catabolic process"/>
    <property type="evidence" value="ECO:0007669"/>
    <property type="project" value="InterPro"/>
</dbReference>
<proteinExistence type="predicted"/>
<dbReference type="Proteomes" id="UP000179047">
    <property type="component" value="Unassembled WGS sequence"/>
</dbReference>
<comment type="caution">
    <text evidence="2">The sequence shown here is derived from an EMBL/GenBank/DDBJ whole genome shotgun (WGS) entry which is preliminary data.</text>
</comment>
<dbReference type="Pfam" id="PF13354">
    <property type="entry name" value="Beta-lactamase2"/>
    <property type="match status" value="1"/>
</dbReference>
<feature type="domain" description="Beta-lactamase class A catalytic" evidence="1">
    <location>
        <begin position="86"/>
        <end position="303"/>
    </location>
</feature>
<dbReference type="SUPFAM" id="SSF56601">
    <property type="entry name" value="beta-lactamase/transpeptidase-like"/>
    <property type="match status" value="1"/>
</dbReference>
<dbReference type="STRING" id="1802701.A3A33_00525"/>
<dbReference type="PANTHER" id="PTHR35333">
    <property type="entry name" value="BETA-LACTAMASE"/>
    <property type="match status" value="1"/>
</dbReference>
<protein>
    <recommendedName>
        <fullName evidence="1">Beta-lactamase class A catalytic domain-containing protein</fullName>
    </recommendedName>
</protein>
<evidence type="ECO:0000313" key="2">
    <source>
        <dbReference type="EMBL" id="OGN27806.1"/>
    </source>
</evidence>
<name>A0A1F8GT41_9BACT</name>
<dbReference type="Gene3D" id="3.40.710.10">
    <property type="entry name" value="DD-peptidase/beta-lactamase superfamily"/>
    <property type="match status" value="1"/>
</dbReference>
<dbReference type="InterPro" id="IPR045155">
    <property type="entry name" value="Beta-lactam_cat"/>
</dbReference>
<accession>A0A1F8GT41</accession>
<dbReference type="EMBL" id="MGKP01000027">
    <property type="protein sequence ID" value="OGN27806.1"/>
    <property type="molecule type" value="Genomic_DNA"/>
</dbReference>
<dbReference type="GO" id="GO:0008800">
    <property type="term" value="F:beta-lactamase activity"/>
    <property type="evidence" value="ECO:0007669"/>
    <property type="project" value="InterPro"/>
</dbReference>
<dbReference type="InterPro" id="IPR012338">
    <property type="entry name" value="Beta-lactam/transpept-like"/>
</dbReference>
<organism evidence="2 3">
    <name type="scientific">Candidatus Yanofskybacteria bacterium RIFCSPLOWO2_01_FULL_49_25</name>
    <dbReference type="NCBI Taxonomy" id="1802701"/>
    <lineage>
        <taxon>Bacteria</taxon>
        <taxon>Candidatus Yanofskyibacteriota</taxon>
    </lineage>
</organism>
<dbReference type="AlphaFoldDB" id="A0A1F8GT41"/>
<dbReference type="GO" id="GO:0046677">
    <property type="term" value="P:response to antibiotic"/>
    <property type="evidence" value="ECO:0007669"/>
    <property type="project" value="InterPro"/>
</dbReference>